<dbReference type="EMBL" id="LXQA010467700">
    <property type="protein sequence ID" value="MCI53712.1"/>
    <property type="molecule type" value="Genomic_DNA"/>
</dbReference>
<feature type="non-terminal residue" evidence="1">
    <location>
        <position position="58"/>
    </location>
</feature>
<sequence>MTGISAEREYVREGKISKMVIIELTDDSGKCECALFGDYVDGLNKKMGKSSYGLPIVV</sequence>
<reference evidence="1 2" key="1">
    <citation type="journal article" date="2018" name="Front. Plant Sci.">
        <title>Red Clover (Trifolium pratense) and Zigzag Clover (T. medium) - A Picture of Genomic Similarities and Differences.</title>
        <authorList>
            <person name="Dluhosova J."/>
            <person name="Istvanek J."/>
            <person name="Nedelnik J."/>
            <person name="Repkova J."/>
        </authorList>
    </citation>
    <scope>NUCLEOTIDE SEQUENCE [LARGE SCALE GENOMIC DNA]</scope>
    <source>
        <strain evidence="2">cv. 10/8</strain>
        <tissue evidence="1">Leaf</tissue>
    </source>
</reference>
<accession>A0A392SZ06</accession>
<comment type="caution">
    <text evidence="1">The sequence shown here is derived from an EMBL/GenBank/DDBJ whole genome shotgun (WGS) entry which is preliminary data.</text>
</comment>
<evidence type="ECO:0000313" key="2">
    <source>
        <dbReference type="Proteomes" id="UP000265520"/>
    </source>
</evidence>
<organism evidence="1 2">
    <name type="scientific">Trifolium medium</name>
    <dbReference type="NCBI Taxonomy" id="97028"/>
    <lineage>
        <taxon>Eukaryota</taxon>
        <taxon>Viridiplantae</taxon>
        <taxon>Streptophyta</taxon>
        <taxon>Embryophyta</taxon>
        <taxon>Tracheophyta</taxon>
        <taxon>Spermatophyta</taxon>
        <taxon>Magnoliopsida</taxon>
        <taxon>eudicotyledons</taxon>
        <taxon>Gunneridae</taxon>
        <taxon>Pentapetalae</taxon>
        <taxon>rosids</taxon>
        <taxon>fabids</taxon>
        <taxon>Fabales</taxon>
        <taxon>Fabaceae</taxon>
        <taxon>Papilionoideae</taxon>
        <taxon>50 kb inversion clade</taxon>
        <taxon>NPAAA clade</taxon>
        <taxon>Hologalegina</taxon>
        <taxon>IRL clade</taxon>
        <taxon>Trifolieae</taxon>
        <taxon>Trifolium</taxon>
    </lineage>
</organism>
<protein>
    <submittedName>
        <fullName evidence="1">Replication factor A protein</fullName>
    </submittedName>
</protein>
<proteinExistence type="predicted"/>
<dbReference type="Proteomes" id="UP000265520">
    <property type="component" value="Unassembled WGS sequence"/>
</dbReference>
<dbReference type="AlphaFoldDB" id="A0A392SZ06"/>
<name>A0A392SZ06_9FABA</name>
<evidence type="ECO:0000313" key="1">
    <source>
        <dbReference type="EMBL" id="MCI53712.1"/>
    </source>
</evidence>
<keyword evidence="2" id="KW-1185">Reference proteome</keyword>